<proteinExistence type="predicted"/>
<dbReference type="Proteomes" id="UP000216411">
    <property type="component" value="Unassembled WGS sequence"/>
</dbReference>
<organism evidence="3 4">
    <name type="scientific">Lachnotalea glycerini</name>
    <dbReference type="NCBI Taxonomy" id="1763509"/>
    <lineage>
        <taxon>Bacteria</taxon>
        <taxon>Bacillati</taxon>
        <taxon>Bacillota</taxon>
        <taxon>Clostridia</taxon>
        <taxon>Lachnospirales</taxon>
        <taxon>Lachnospiraceae</taxon>
        <taxon>Lachnotalea</taxon>
    </lineage>
</organism>
<dbReference type="PANTHER" id="PTHR45138">
    <property type="entry name" value="REGULATORY COMPONENTS OF SENSORY TRANSDUCTION SYSTEM"/>
    <property type="match status" value="1"/>
</dbReference>
<protein>
    <submittedName>
        <fullName evidence="3">GGDEF domain-containing protein</fullName>
    </submittedName>
</protein>
<keyword evidence="1" id="KW-0812">Transmembrane</keyword>
<evidence type="ECO:0000259" key="2">
    <source>
        <dbReference type="PROSITE" id="PS50887"/>
    </source>
</evidence>
<dbReference type="InterPro" id="IPR029787">
    <property type="entry name" value="Nucleotide_cyclase"/>
</dbReference>
<evidence type="ECO:0000313" key="4">
    <source>
        <dbReference type="Proteomes" id="UP000216411"/>
    </source>
</evidence>
<dbReference type="InterPro" id="IPR050469">
    <property type="entry name" value="Diguanylate_Cyclase"/>
</dbReference>
<dbReference type="OrthoDB" id="9804955at2"/>
<sequence>MSGKKDLLKSLFWVCIASGIIFILIVHITYRLQNPSISSEVRKYDGWYALLNQQKQKLNCNEKLVVSNKLFSVYNVLPQNLNHDSILFKTYHQCVKVIVNEQVIYEYGDNDKVCFTNTPGSSYHIVDLDNSFSGKKIELQYKSITDVGSKKIFDFYIGSTQDLTKLAIAENLPTLMMSLLLFVLGVFFIIFAIIFTKKNKIKQTLYIGMFTLLFSVWSILQSCVLQLIFENNLTFMFMQYVAFLIMPIAMTMYIRELFQFYEDKGLILLSACFCINFVCCILLQLLKIIDMRDIFLIIHILIVSEFFYIFYLLNQNYKDLCKSITCTTIRIMFIVMITILVDLYRYYNMTAKDEAKFTRISILIFMSYILIGYVQEIIKKSKEYTETKLMAKLAYKDVMTDLYNRTAYIEDIRDCEKLLKLAPQKLNLIFVIFDLNDLKVMNDFHGHGVGDHYIITTGKIIKKAFEKVGKCYRIGGDEFAVIINDRSFDDYLRAMKELNNMVVKENETSKLEYSIAYGYAVFEAGKYQSLKDLIDKADKNMYKNKSIYKENKIFLADFTT</sequence>
<accession>A0A371JJ68</accession>
<gene>
    <name evidence="3" type="ORF">CG710_002195</name>
</gene>
<dbReference type="PANTHER" id="PTHR45138:SF23">
    <property type="entry name" value="SIGNALING PROTEIN"/>
    <property type="match status" value="1"/>
</dbReference>
<dbReference type="GO" id="GO:0043709">
    <property type="term" value="P:cell adhesion involved in single-species biofilm formation"/>
    <property type="evidence" value="ECO:0007669"/>
    <property type="project" value="TreeGrafter"/>
</dbReference>
<feature type="transmembrane region" description="Helical" evidence="1">
    <location>
        <begin position="266"/>
        <end position="288"/>
    </location>
</feature>
<evidence type="ECO:0000313" key="3">
    <source>
        <dbReference type="EMBL" id="RDY32766.1"/>
    </source>
</evidence>
<keyword evidence="4" id="KW-1185">Reference proteome</keyword>
<dbReference type="Pfam" id="PF00990">
    <property type="entry name" value="GGDEF"/>
    <property type="match status" value="1"/>
</dbReference>
<dbReference type="SUPFAM" id="SSF55073">
    <property type="entry name" value="Nucleotide cyclase"/>
    <property type="match status" value="1"/>
</dbReference>
<keyword evidence="1" id="KW-1133">Transmembrane helix</keyword>
<name>A0A371JJ68_9FIRM</name>
<dbReference type="InterPro" id="IPR043128">
    <property type="entry name" value="Rev_trsase/Diguanyl_cyclase"/>
</dbReference>
<evidence type="ECO:0000256" key="1">
    <source>
        <dbReference type="SAM" id="Phobius"/>
    </source>
</evidence>
<feature type="transmembrane region" description="Helical" evidence="1">
    <location>
        <begin position="12"/>
        <end position="30"/>
    </location>
</feature>
<feature type="transmembrane region" description="Helical" evidence="1">
    <location>
        <begin position="325"/>
        <end position="345"/>
    </location>
</feature>
<dbReference type="Gene3D" id="3.30.70.270">
    <property type="match status" value="1"/>
</dbReference>
<dbReference type="GO" id="GO:1902201">
    <property type="term" value="P:negative regulation of bacterial-type flagellum-dependent cell motility"/>
    <property type="evidence" value="ECO:0007669"/>
    <property type="project" value="TreeGrafter"/>
</dbReference>
<feature type="transmembrane region" description="Helical" evidence="1">
    <location>
        <begin position="294"/>
        <end position="313"/>
    </location>
</feature>
<dbReference type="GO" id="GO:0052621">
    <property type="term" value="F:diguanylate cyclase activity"/>
    <property type="evidence" value="ECO:0007669"/>
    <property type="project" value="TreeGrafter"/>
</dbReference>
<dbReference type="CDD" id="cd01949">
    <property type="entry name" value="GGDEF"/>
    <property type="match status" value="1"/>
</dbReference>
<feature type="domain" description="GGDEF" evidence="2">
    <location>
        <begin position="426"/>
        <end position="558"/>
    </location>
</feature>
<dbReference type="GO" id="GO:0005886">
    <property type="term" value="C:plasma membrane"/>
    <property type="evidence" value="ECO:0007669"/>
    <property type="project" value="TreeGrafter"/>
</dbReference>
<feature type="transmembrane region" description="Helical" evidence="1">
    <location>
        <begin position="357"/>
        <end position="374"/>
    </location>
</feature>
<feature type="transmembrane region" description="Helical" evidence="1">
    <location>
        <begin position="207"/>
        <end position="229"/>
    </location>
</feature>
<dbReference type="EMBL" id="NOKA02000002">
    <property type="protein sequence ID" value="RDY32766.1"/>
    <property type="molecule type" value="Genomic_DNA"/>
</dbReference>
<keyword evidence="1" id="KW-0472">Membrane</keyword>
<reference evidence="3 4" key="1">
    <citation type="journal article" date="2017" name="Genome Announc.">
        <title>Draft Genome Sequence of a Sporulating and Motile Strain of Lachnotalea glycerini Isolated from Water in Quebec City, Canada.</title>
        <authorList>
            <person name="Maheux A.F."/>
            <person name="Boudreau D.K."/>
            <person name="Berube E."/>
            <person name="Boissinot M."/>
            <person name="Raymond F."/>
            <person name="Brodeur S."/>
            <person name="Corbeil J."/>
            <person name="Isabel S."/>
            <person name="Omar R.F."/>
            <person name="Bergeron M.G."/>
        </authorList>
    </citation>
    <scope>NUCLEOTIDE SEQUENCE [LARGE SCALE GENOMIC DNA]</scope>
    <source>
        <strain evidence="3 4">CCRI-19302</strain>
    </source>
</reference>
<dbReference type="InterPro" id="IPR000160">
    <property type="entry name" value="GGDEF_dom"/>
</dbReference>
<comment type="caution">
    <text evidence="3">The sequence shown here is derived from an EMBL/GenBank/DDBJ whole genome shotgun (WGS) entry which is preliminary data.</text>
</comment>
<feature type="transmembrane region" description="Helical" evidence="1">
    <location>
        <begin position="235"/>
        <end position="254"/>
    </location>
</feature>
<dbReference type="PROSITE" id="PS50887">
    <property type="entry name" value="GGDEF"/>
    <property type="match status" value="1"/>
</dbReference>
<dbReference type="AlphaFoldDB" id="A0A371JJ68"/>
<dbReference type="RefSeq" id="WP_094377301.1">
    <property type="nucleotide sequence ID" value="NZ_NOKA02000002.1"/>
</dbReference>
<feature type="transmembrane region" description="Helical" evidence="1">
    <location>
        <begin position="175"/>
        <end position="195"/>
    </location>
</feature>
<dbReference type="NCBIfam" id="TIGR00254">
    <property type="entry name" value="GGDEF"/>
    <property type="match status" value="1"/>
</dbReference>
<dbReference type="SMART" id="SM00267">
    <property type="entry name" value="GGDEF"/>
    <property type="match status" value="1"/>
</dbReference>